<accession>A0A8J6C7G6</accession>
<dbReference type="InterPro" id="IPR003961">
    <property type="entry name" value="FN3_dom"/>
</dbReference>
<dbReference type="CDD" id="cd00063">
    <property type="entry name" value="FN3"/>
    <property type="match status" value="1"/>
</dbReference>
<dbReference type="SUPFAM" id="SSF49265">
    <property type="entry name" value="Fibronectin type III"/>
    <property type="match status" value="1"/>
</dbReference>
<feature type="domain" description="Fibronectin type-III" evidence="2">
    <location>
        <begin position="313"/>
        <end position="422"/>
    </location>
</feature>
<name>A0A8J6C7G6_DIALT</name>
<keyword evidence="4" id="KW-1185">Reference proteome</keyword>
<dbReference type="Gene3D" id="2.60.40.10">
    <property type="entry name" value="Immunoglobulins"/>
    <property type="match status" value="1"/>
</dbReference>
<dbReference type="OrthoDB" id="10662451at2759"/>
<organism evidence="3 4">
    <name type="scientific">Diacronema lutheri</name>
    <name type="common">Unicellular marine alga</name>
    <name type="synonym">Monochrysis lutheri</name>
    <dbReference type="NCBI Taxonomy" id="2081491"/>
    <lineage>
        <taxon>Eukaryota</taxon>
        <taxon>Haptista</taxon>
        <taxon>Haptophyta</taxon>
        <taxon>Pavlovophyceae</taxon>
        <taxon>Pavlovales</taxon>
        <taxon>Pavlovaceae</taxon>
        <taxon>Diacronema</taxon>
    </lineage>
</organism>
<dbReference type="InterPro" id="IPR011990">
    <property type="entry name" value="TPR-like_helical_dom_sf"/>
</dbReference>
<comment type="caution">
    <text evidence="3">The sequence shown here is derived from an EMBL/GenBank/DDBJ whole genome shotgun (WGS) entry which is preliminary data.</text>
</comment>
<dbReference type="EMBL" id="JAGTXO010000037">
    <property type="protein sequence ID" value="KAG8459785.1"/>
    <property type="molecule type" value="Genomic_DNA"/>
</dbReference>
<dbReference type="PROSITE" id="PS50853">
    <property type="entry name" value="FN3"/>
    <property type="match status" value="1"/>
</dbReference>
<proteinExistence type="predicted"/>
<evidence type="ECO:0000313" key="4">
    <source>
        <dbReference type="Proteomes" id="UP000751190"/>
    </source>
</evidence>
<evidence type="ECO:0000256" key="1">
    <source>
        <dbReference type="SAM" id="MobiDB-lite"/>
    </source>
</evidence>
<dbReference type="Proteomes" id="UP000751190">
    <property type="component" value="Unassembled WGS sequence"/>
</dbReference>
<gene>
    <name evidence="3" type="ORF">KFE25_014348</name>
</gene>
<reference evidence="3" key="1">
    <citation type="submission" date="2021-05" db="EMBL/GenBank/DDBJ databases">
        <title>The genome of the haptophyte Pavlova lutheri (Diacronema luteri, Pavlovales) - a model for lipid biosynthesis in eukaryotic algae.</title>
        <authorList>
            <person name="Hulatt C.J."/>
            <person name="Posewitz M.C."/>
        </authorList>
    </citation>
    <scope>NUCLEOTIDE SEQUENCE</scope>
    <source>
        <strain evidence="3">NIVA-4/92</strain>
    </source>
</reference>
<dbReference type="Gene3D" id="1.25.40.10">
    <property type="entry name" value="Tetratricopeptide repeat domain"/>
    <property type="match status" value="1"/>
</dbReference>
<evidence type="ECO:0000259" key="2">
    <source>
        <dbReference type="PROSITE" id="PS50853"/>
    </source>
</evidence>
<sequence>MVWPEAAGESGGAHSRELRMPDGCVAAGDAESGQPQAVHPVRPDTRSMRRPASLPYLYSMRLSREGLGAEAAQRGGLRGNSAVGRQRSHVGVDQDQPLRPFTAMAAQPGAPMPILEPRLAPAERARAEAQWRALVRERRDEAQAAEAASAELRRVREATDHARAAFGSREYSRAAEHLSESLRLCPRSDVLLRMRAKAHARAGKLPSALHDGRAAAELNPRSADNQLLLSSLCLREGALADAGHALCDLMARDASAQRGEGEYRALLGSVRTKRTFWQAPMQRVVPRIFDTKVELSDPERDKVAFTELRAPEAPPQLTLTHLSFNSIGVSWELPEDDGGDEIFEFEIECSYYDVAWSDELGGLFEGMRPFSSWHKTPALSAPRSRTWTNLASNNVFCLRVRCANSIGESAFSEVLTLTTPPPQPRARADDGMPAAWLQGEYTDVLREYVEQHGVQGDAVLAELGAVLQEHAIALHITYKLFCIINSKDITDVSVMPRAQFIFQRANIDSRGGQGRDRPSTADAGVESMREADFVNGLVRLAHTRFSGVGGASPSFPTLAERVSHMLTAHVLPAFPAALPTHSLLDVLKSRRTRAILSKHGKQLRHIFASYAAADISSAEARDAADSVNLKELLFMAKEGGLVDKELSPAKIAFIFTTVNLENAFKSVEELAAEGIAPTVAAVVSAVDADDDEDELCYAAWCDVIVRLVNEKLTPEAREGKEFCAALDEYLEGQLIPRFVQVIKGKKRGIGSKHL</sequence>
<dbReference type="InterPro" id="IPR036116">
    <property type="entry name" value="FN3_sf"/>
</dbReference>
<dbReference type="AlphaFoldDB" id="A0A8J6C7G6"/>
<evidence type="ECO:0000313" key="3">
    <source>
        <dbReference type="EMBL" id="KAG8459785.1"/>
    </source>
</evidence>
<dbReference type="InterPro" id="IPR013783">
    <property type="entry name" value="Ig-like_fold"/>
</dbReference>
<protein>
    <recommendedName>
        <fullName evidence="2">Fibronectin type-III domain-containing protein</fullName>
    </recommendedName>
</protein>
<feature type="region of interest" description="Disordered" evidence="1">
    <location>
        <begin position="27"/>
        <end position="49"/>
    </location>
</feature>
<dbReference type="SUPFAM" id="SSF48452">
    <property type="entry name" value="TPR-like"/>
    <property type="match status" value="1"/>
</dbReference>